<evidence type="ECO:0000256" key="1">
    <source>
        <dbReference type="SAM" id="Phobius"/>
    </source>
</evidence>
<feature type="transmembrane region" description="Helical" evidence="1">
    <location>
        <begin position="6"/>
        <end position="24"/>
    </location>
</feature>
<dbReference type="Proteomes" id="UP000036958">
    <property type="component" value="Unassembled WGS sequence"/>
</dbReference>
<reference evidence="3" key="1">
    <citation type="submission" date="2015-07" db="EMBL/GenBank/DDBJ databases">
        <title>Genome sequencing of Sunxiuqinia dokdonensis strain SK.</title>
        <authorList>
            <person name="Ahn S."/>
            <person name="Kim B.-C."/>
        </authorList>
    </citation>
    <scope>NUCLEOTIDE SEQUENCE [LARGE SCALE GENOMIC DNA]</scope>
    <source>
        <strain evidence="3">SK</strain>
    </source>
</reference>
<protein>
    <submittedName>
        <fullName evidence="2">Uncharacterized protein</fullName>
    </submittedName>
</protein>
<name>A0A0L8VAK8_9BACT</name>
<gene>
    <name evidence="2" type="ORF">NC99_16600</name>
</gene>
<keyword evidence="3" id="KW-1185">Reference proteome</keyword>
<comment type="caution">
    <text evidence="2">The sequence shown here is derived from an EMBL/GenBank/DDBJ whole genome shotgun (WGS) entry which is preliminary data.</text>
</comment>
<keyword evidence="1" id="KW-0472">Membrane</keyword>
<sequence length="44" mass="5119">MIIFSYAAYFACLPAVNTSFFFGIKPLASFNYLEYLSKHFISVW</sequence>
<accession>A0A0L8VAK8</accession>
<dbReference type="EMBL" id="LGIA01000113">
    <property type="protein sequence ID" value="KOH45515.1"/>
    <property type="molecule type" value="Genomic_DNA"/>
</dbReference>
<evidence type="ECO:0000313" key="3">
    <source>
        <dbReference type="Proteomes" id="UP000036958"/>
    </source>
</evidence>
<keyword evidence="1" id="KW-0812">Transmembrane</keyword>
<proteinExistence type="predicted"/>
<evidence type="ECO:0000313" key="2">
    <source>
        <dbReference type="EMBL" id="KOH45515.1"/>
    </source>
</evidence>
<dbReference type="AlphaFoldDB" id="A0A0L8VAK8"/>
<keyword evidence="1" id="KW-1133">Transmembrane helix</keyword>
<organism evidence="2 3">
    <name type="scientific">Sunxiuqinia dokdonensis</name>
    <dbReference type="NCBI Taxonomy" id="1409788"/>
    <lineage>
        <taxon>Bacteria</taxon>
        <taxon>Pseudomonadati</taxon>
        <taxon>Bacteroidota</taxon>
        <taxon>Bacteroidia</taxon>
        <taxon>Marinilabiliales</taxon>
        <taxon>Prolixibacteraceae</taxon>
        <taxon>Sunxiuqinia</taxon>
    </lineage>
</organism>